<keyword evidence="3" id="KW-1185">Reference proteome</keyword>
<keyword evidence="1" id="KW-1133">Transmembrane helix</keyword>
<proteinExistence type="predicted"/>
<evidence type="ECO:0000313" key="3">
    <source>
        <dbReference type="Proteomes" id="UP000774326"/>
    </source>
</evidence>
<evidence type="ECO:0000256" key="1">
    <source>
        <dbReference type="SAM" id="Phobius"/>
    </source>
</evidence>
<accession>A0A9P8Q4J4</accession>
<keyword evidence="1" id="KW-0472">Membrane</keyword>
<reference evidence="2" key="2">
    <citation type="submission" date="2021-01" db="EMBL/GenBank/DDBJ databases">
        <authorList>
            <person name="Schikora-Tamarit M.A."/>
        </authorList>
    </citation>
    <scope>NUCLEOTIDE SEQUENCE</scope>
    <source>
        <strain evidence="2">CBS2887</strain>
    </source>
</reference>
<dbReference type="AlphaFoldDB" id="A0A9P8Q4J4"/>
<feature type="transmembrane region" description="Helical" evidence="1">
    <location>
        <begin position="6"/>
        <end position="23"/>
    </location>
</feature>
<evidence type="ECO:0000313" key="2">
    <source>
        <dbReference type="EMBL" id="KAH3683842.1"/>
    </source>
</evidence>
<name>A0A9P8Q4J4_WICPI</name>
<keyword evidence="1" id="KW-0812">Transmembrane</keyword>
<gene>
    <name evidence="2" type="ORF">WICPIJ_005216</name>
</gene>
<dbReference type="Proteomes" id="UP000774326">
    <property type="component" value="Unassembled WGS sequence"/>
</dbReference>
<protein>
    <submittedName>
        <fullName evidence="2">Uncharacterized protein</fullName>
    </submittedName>
</protein>
<organism evidence="2 3">
    <name type="scientific">Wickerhamomyces pijperi</name>
    <name type="common">Yeast</name>
    <name type="synonym">Pichia pijperi</name>
    <dbReference type="NCBI Taxonomy" id="599730"/>
    <lineage>
        <taxon>Eukaryota</taxon>
        <taxon>Fungi</taxon>
        <taxon>Dikarya</taxon>
        <taxon>Ascomycota</taxon>
        <taxon>Saccharomycotina</taxon>
        <taxon>Saccharomycetes</taxon>
        <taxon>Phaffomycetales</taxon>
        <taxon>Wickerhamomycetaceae</taxon>
        <taxon>Wickerhamomyces</taxon>
    </lineage>
</organism>
<reference evidence="2" key="1">
    <citation type="journal article" date="2021" name="Open Biol.">
        <title>Shared evolutionary footprints suggest mitochondrial oxidative damage underlies multiple complex I losses in fungi.</title>
        <authorList>
            <person name="Schikora-Tamarit M.A."/>
            <person name="Marcet-Houben M."/>
            <person name="Nosek J."/>
            <person name="Gabaldon T."/>
        </authorList>
    </citation>
    <scope>NUCLEOTIDE SEQUENCE</scope>
    <source>
        <strain evidence="2">CBS2887</strain>
    </source>
</reference>
<sequence>MTGIGILVSILKLLLFIISFKALSKAWWFSLKAASILEPALFKIALRKSSSLFLNVTPTALLFVSNPSTTPGLNPSRTISMANKFSFLSLKILERMSSKQGS</sequence>
<dbReference type="EMBL" id="JAEUBG010002926">
    <property type="protein sequence ID" value="KAH3683842.1"/>
    <property type="molecule type" value="Genomic_DNA"/>
</dbReference>
<comment type="caution">
    <text evidence="2">The sequence shown here is derived from an EMBL/GenBank/DDBJ whole genome shotgun (WGS) entry which is preliminary data.</text>
</comment>